<dbReference type="AlphaFoldDB" id="A0A9D5DMI6"/>
<dbReference type="InterPro" id="IPR036237">
    <property type="entry name" value="Xyl_isomerase-like_sf"/>
</dbReference>
<evidence type="ECO:0000313" key="2">
    <source>
        <dbReference type="EMBL" id="KQL56687.1"/>
    </source>
</evidence>
<comment type="caution">
    <text evidence="2">The sequence shown here is derived from an EMBL/GenBank/DDBJ whole genome shotgun (WGS) entry which is preliminary data.</text>
</comment>
<dbReference type="SUPFAM" id="SSF51658">
    <property type="entry name" value="Xylose isomerase-like"/>
    <property type="match status" value="1"/>
</dbReference>
<dbReference type="PANTHER" id="PTHR12110:SF41">
    <property type="entry name" value="INOSOSE DEHYDRATASE"/>
    <property type="match status" value="1"/>
</dbReference>
<feature type="domain" description="Xylose isomerase-like TIM barrel" evidence="1">
    <location>
        <begin position="28"/>
        <end position="234"/>
    </location>
</feature>
<evidence type="ECO:0000259" key="1">
    <source>
        <dbReference type="Pfam" id="PF01261"/>
    </source>
</evidence>
<sequence>MRRNTNMNVGLALYTLRDEMEKDFKGTLEKVKQVGYQGVEFAGFGDHSSKEVKAMLEEIGLEPWSSHVPLEKLRNELQSVITYHKEVGIPHIVCPYLTEEERQTKTNYFDLAEELEEIGNQVREAGMVLLYHNHDFEFDTFDDEFGLDILLRNTRTCNMALECDTFWVEYAGHKATEYLAVHENRVPIIHVKDMKDGEIPFAEVGEGKLDIKGIIEAAKAVGTKYFIVEQDVSERSPLESIEISFKNIQSL</sequence>
<keyword evidence="3" id="KW-1185">Reference proteome</keyword>
<reference evidence="2 3" key="1">
    <citation type="submission" date="2015-09" db="EMBL/GenBank/DDBJ databases">
        <title>Genome sequencing project for genomic taxonomy and phylogenomics of Bacillus-like bacteria.</title>
        <authorList>
            <person name="Liu B."/>
            <person name="Wang J."/>
            <person name="Zhu Y."/>
            <person name="Liu G."/>
            <person name="Chen Q."/>
            <person name="Chen Z."/>
            <person name="Lan J."/>
            <person name="Che J."/>
            <person name="Ge C."/>
            <person name="Shi H."/>
            <person name="Pan Z."/>
            <person name="Liu X."/>
        </authorList>
    </citation>
    <scope>NUCLEOTIDE SEQUENCE [LARGE SCALE GENOMIC DNA]</scope>
    <source>
        <strain evidence="2 3">DSM 19153</strain>
    </source>
</reference>
<dbReference type="PANTHER" id="PTHR12110">
    <property type="entry name" value="HYDROXYPYRUVATE ISOMERASE"/>
    <property type="match status" value="1"/>
</dbReference>
<dbReference type="GO" id="GO:0016853">
    <property type="term" value="F:isomerase activity"/>
    <property type="evidence" value="ECO:0007669"/>
    <property type="project" value="UniProtKB-KW"/>
</dbReference>
<organism evidence="2 3">
    <name type="scientific">Alkalicoccobacillus plakortidis</name>
    <dbReference type="NCBI Taxonomy" id="444060"/>
    <lineage>
        <taxon>Bacteria</taxon>
        <taxon>Bacillati</taxon>
        <taxon>Bacillota</taxon>
        <taxon>Bacilli</taxon>
        <taxon>Bacillales</taxon>
        <taxon>Bacillaceae</taxon>
        <taxon>Alkalicoccobacillus</taxon>
    </lineage>
</organism>
<proteinExistence type="predicted"/>
<evidence type="ECO:0000313" key="3">
    <source>
        <dbReference type="Proteomes" id="UP000051061"/>
    </source>
</evidence>
<protein>
    <submittedName>
        <fullName evidence="2">Sugar phosphate isomerase</fullName>
    </submittedName>
</protein>
<dbReference type="Pfam" id="PF01261">
    <property type="entry name" value="AP_endonuc_2"/>
    <property type="match status" value="1"/>
</dbReference>
<keyword evidence="2" id="KW-0413">Isomerase</keyword>
<accession>A0A9D5DMI6</accession>
<dbReference type="Gene3D" id="3.20.20.150">
    <property type="entry name" value="Divalent-metal-dependent TIM barrel enzymes"/>
    <property type="match status" value="1"/>
</dbReference>
<gene>
    <name evidence="2" type="ORF">AN965_13375</name>
</gene>
<dbReference type="EMBL" id="LJJD01000027">
    <property type="protein sequence ID" value="KQL56687.1"/>
    <property type="molecule type" value="Genomic_DNA"/>
</dbReference>
<name>A0A9D5DMI6_9BACI</name>
<dbReference type="InterPro" id="IPR013022">
    <property type="entry name" value="Xyl_isomerase-like_TIM-brl"/>
</dbReference>
<dbReference type="Proteomes" id="UP000051061">
    <property type="component" value="Unassembled WGS sequence"/>
</dbReference>
<dbReference type="InterPro" id="IPR050312">
    <property type="entry name" value="IolE/XylAMocC-like"/>
</dbReference>